<evidence type="ECO:0000313" key="1">
    <source>
        <dbReference type="EMBL" id="MFC6332753.1"/>
    </source>
</evidence>
<dbReference type="Proteomes" id="UP001596233">
    <property type="component" value="Unassembled WGS sequence"/>
</dbReference>
<dbReference type="RefSeq" id="WP_379233519.1">
    <property type="nucleotide sequence ID" value="NZ_JBHSTE010000003.1"/>
</dbReference>
<sequence>MGDRRTILSTDKYCLTVEHLYTVEGYLTLAISIKSGEFMGKSNFCISEEQLSIFIQSLKEIDARLSGDSKIDDYDSDAHIIFEVNKLGHVIISGQVGGSHEEHSMRFKFTTDQTILERFGRVLGSLIA</sequence>
<dbReference type="Pfam" id="PF24716">
    <property type="entry name" value="WapI"/>
    <property type="match status" value="1"/>
</dbReference>
<accession>A0ABW1V546</accession>
<gene>
    <name evidence="1" type="ORF">ACFP56_08975</name>
</gene>
<dbReference type="InterPro" id="IPR056510">
    <property type="entry name" value="WapI"/>
</dbReference>
<comment type="caution">
    <text evidence="1">The sequence shown here is derived from an EMBL/GenBank/DDBJ whole genome shotgun (WGS) entry which is preliminary data.</text>
</comment>
<reference evidence="2" key="1">
    <citation type="journal article" date="2019" name="Int. J. Syst. Evol. Microbiol.">
        <title>The Global Catalogue of Microorganisms (GCM) 10K type strain sequencing project: providing services to taxonomists for standard genome sequencing and annotation.</title>
        <authorList>
            <consortium name="The Broad Institute Genomics Platform"/>
            <consortium name="The Broad Institute Genome Sequencing Center for Infectious Disease"/>
            <person name="Wu L."/>
            <person name="Ma J."/>
        </authorList>
    </citation>
    <scope>NUCLEOTIDE SEQUENCE [LARGE SCALE GENOMIC DNA]</scope>
    <source>
        <strain evidence="2">PCU 280</strain>
    </source>
</reference>
<keyword evidence="2" id="KW-1185">Reference proteome</keyword>
<protein>
    <submittedName>
        <fullName evidence="1">Uncharacterized protein</fullName>
    </submittedName>
</protein>
<dbReference type="EMBL" id="JBHSTE010000003">
    <property type="protein sequence ID" value="MFC6332753.1"/>
    <property type="molecule type" value="Genomic_DNA"/>
</dbReference>
<name>A0ABW1V546_9BACL</name>
<proteinExistence type="predicted"/>
<evidence type="ECO:0000313" key="2">
    <source>
        <dbReference type="Proteomes" id="UP001596233"/>
    </source>
</evidence>
<organism evidence="1 2">
    <name type="scientific">Paenibacillus septentrionalis</name>
    <dbReference type="NCBI Taxonomy" id="429342"/>
    <lineage>
        <taxon>Bacteria</taxon>
        <taxon>Bacillati</taxon>
        <taxon>Bacillota</taxon>
        <taxon>Bacilli</taxon>
        <taxon>Bacillales</taxon>
        <taxon>Paenibacillaceae</taxon>
        <taxon>Paenibacillus</taxon>
    </lineage>
</organism>